<evidence type="ECO:0000313" key="3">
    <source>
        <dbReference type="Proteomes" id="UP001327957"/>
    </source>
</evidence>
<protein>
    <submittedName>
        <fullName evidence="2">Cytosine-specific methyltransferase</fullName>
    </submittedName>
</protein>
<dbReference type="AlphaFoldDB" id="A0AAV9TT13"/>
<dbReference type="GO" id="GO:0032259">
    <property type="term" value="P:methylation"/>
    <property type="evidence" value="ECO:0007669"/>
    <property type="project" value="UniProtKB-KW"/>
</dbReference>
<dbReference type="Gene3D" id="3.90.120.10">
    <property type="entry name" value="DNA Methylase, subunit A, domain 2"/>
    <property type="match status" value="1"/>
</dbReference>
<sequence>MEARRAQGFRDNDIILGNPVDQYQIIGNSVSREVSIALGVSFREAWLGSLVDGEELDPIVWQPPAQSMNEAVEDSAMSPGTPALAESSRGTPASKSPRPLPKLRALGVCLGFDIDLVIGCDIIFVSSSRVDRRIGLVEIERRGC</sequence>
<proteinExistence type="predicted"/>
<keyword evidence="2" id="KW-0489">Methyltransferase</keyword>
<dbReference type="GO" id="GO:0008168">
    <property type="term" value="F:methyltransferase activity"/>
    <property type="evidence" value="ECO:0007669"/>
    <property type="project" value="UniProtKB-KW"/>
</dbReference>
<dbReference type="EMBL" id="JASAOK010000001">
    <property type="protein sequence ID" value="KAK6226595.1"/>
    <property type="molecule type" value="Genomic_DNA"/>
</dbReference>
<dbReference type="Proteomes" id="UP001327957">
    <property type="component" value="Unassembled WGS sequence"/>
</dbReference>
<gene>
    <name evidence="2" type="ORF">QIS74_00150</name>
</gene>
<feature type="region of interest" description="Disordered" evidence="1">
    <location>
        <begin position="63"/>
        <end position="100"/>
    </location>
</feature>
<evidence type="ECO:0000256" key="1">
    <source>
        <dbReference type="SAM" id="MobiDB-lite"/>
    </source>
</evidence>
<keyword evidence="3" id="KW-1185">Reference proteome</keyword>
<organism evidence="2 3">
    <name type="scientific">Colletotrichum tabaci</name>
    <dbReference type="NCBI Taxonomy" id="1209068"/>
    <lineage>
        <taxon>Eukaryota</taxon>
        <taxon>Fungi</taxon>
        <taxon>Dikarya</taxon>
        <taxon>Ascomycota</taxon>
        <taxon>Pezizomycotina</taxon>
        <taxon>Sordariomycetes</taxon>
        <taxon>Hypocreomycetidae</taxon>
        <taxon>Glomerellales</taxon>
        <taxon>Glomerellaceae</taxon>
        <taxon>Colletotrichum</taxon>
        <taxon>Colletotrichum destructivum species complex</taxon>
    </lineage>
</organism>
<dbReference type="SUPFAM" id="SSF53335">
    <property type="entry name" value="S-adenosyl-L-methionine-dependent methyltransferases"/>
    <property type="match status" value="1"/>
</dbReference>
<reference evidence="2 3" key="1">
    <citation type="submission" date="2023-04" db="EMBL/GenBank/DDBJ databases">
        <title>Colletotrichum tabacum stain YC1 causing leaf anthracnose on Nicotiana tabacum(L.) cv.</title>
        <authorList>
            <person name="Ji Z."/>
            <person name="Wang M."/>
            <person name="Zhang J."/>
            <person name="Wang N."/>
            <person name="Zhou Z."/>
        </authorList>
    </citation>
    <scope>NUCLEOTIDE SEQUENCE [LARGE SCALE GENOMIC DNA]</scope>
    <source>
        <strain evidence="2 3">YC1</strain>
    </source>
</reference>
<evidence type="ECO:0000313" key="2">
    <source>
        <dbReference type="EMBL" id="KAK6226595.1"/>
    </source>
</evidence>
<name>A0AAV9TT13_9PEZI</name>
<keyword evidence="2" id="KW-0808">Transferase</keyword>
<dbReference type="InterPro" id="IPR029063">
    <property type="entry name" value="SAM-dependent_MTases_sf"/>
</dbReference>
<accession>A0AAV9TT13</accession>
<comment type="caution">
    <text evidence="2">The sequence shown here is derived from an EMBL/GenBank/DDBJ whole genome shotgun (WGS) entry which is preliminary data.</text>
</comment>